<evidence type="ECO:0000256" key="1">
    <source>
        <dbReference type="SAM" id="MobiDB-lite"/>
    </source>
</evidence>
<proteinExistence type="predicted"/>
<accession>A0A1I2F042</accession>
<dbReference type="STRING" id="1177982.SAMN04489711_10913"/>
<keyword evidence="3" id="KW-1185">Reference proteome</keyword>
<dbReference type="OrthoDB" id="10019373at2"/>
<evidence type="ECO:0000313" key="3">
    <source>
        <dbReference type="Proteomes" id="UP000199119"/>
    </source>
</evidence>
<dbReference type="RefSeq" id="WP_139222832.1">
    <property type="nucleotide sequence ID" value="NZ_FONX01000009.1"/>
</dbReference>
<sequence>MGKSAPMAPIPYGIAGGTALASAKAAAAQQAATDDAAAPQAQAALAQAAGTGDGSESEDLALSHALFDDADDLPDDVNLLRALVRRSGASYPPVQWAEASTASHAPATPRKPPRSALTA</sequence>
<dbReference type="Proteomes" id="UP000199119">
    <property type="component" value="Unassembled WGS sequence"/>
</dbReference>
<protein>
    <submittedName>
        <fullName evidence="2">Uncharacterized protein</fullName>
    </submittedName>
</protein>
<reference evidence="3" key="1">
    <citation type="submission" date="2016-10" db="EMBL/GenBank/DDBJ databases">
        <authorList>
            <person name="Varghese N."/>
            <person name="Submissions S."/>
        </authorList>
    </citation>
    <scope>NUCLEOTIDE SEQUENCE [LARGE SCALE GENOMIC DNA]</scope>
    <source>
        <strain evidence="3">DSM 27981</strain>
    </source>
</reference>
<feature type="region of interest" description="Disordered" evidence="1">
    <location>
        <begin position="90"/>
        <end position="119"/>
    </location>
</feature>
<dbReference type="EMBL" id="FONX01000009">
    <property type="protein sequence ID" value="SFE98505.1"/>
    <property type="molecule type" value="Genomic_DNA"/>
</dbReference>
<evidence type="ECO:0000313" key="2">
    <source>
        <dbReference type="EMBL" id="SFE98505.1"/>
    </source>
</evidence>
<dbReference type="AlphaFoldDB" id="A0A1I2F042"/>
<gene>
    <name evidence="2" type="ORF">SAMN04489711_10913</name>
</gene>
<organism evidence="2 3">
    <name type="scientific">Paracidovorax wautersii</name>
    <dbReference type="NCBI Taxonomy" id="1177982"/>
    <lineage>
        <taxon>Bacteria</taxon>
        <taxon>Pseudomonadati</taxon>
        <taxon>Pseudomonadota</taxon>
        <taxon>Betaproteobacteria</taxon>
        <taxon>Burkholderiales</taxon>
        <taxon>Comamonadaceae</taxon>
        <taxon>Paracidovorax</taxon>
    </lineage>
</organism>
<name>A0A1I2F042_9BURK</name>